<reference evidence="2 3" key="1">
    <citation type="submission" date="2017-05" db="EMBL/GenBank/DDBJ databases">
        <authorList>
            <person name="Varghese N."/>
            <person name="Submissions S."/>
        </authorList>
    </citation>
    <scope>NUCLEOTIDE SEQUENCE [LARGE SCALE GENOMIC DNA]</scope>
    <source>
        <strain evidence="2 3">DSM 19036</strain>
    </source>
</reference>
<dbReference type="Gene3D" id="3.30.450.40">
    <property type="match status" value="1"/>
</dbReference>
<dbReference type="PANTHER" id="PTHR43102">
    <property type="entry name" value="SLR1143 PROTEIN"/>
    <property type="match status" value="1"/>
</dbReference>
<keyword evidence="3" id="KW-1185">Reference proteome</keyword>
<dbReference type="NCBIfam" id="TIGR00229">
    <property type="entry name" value="sensory_box"/>
    <property type="match status" value="1"/>
</dbReference>
<dbReference type="InterPro" id="IPR029016">
    <property type="entry name" value="GAF-like_dom_sf"/>
</dbReference>
<dbReference type="SMART" id="SM00065">
    <property type="entry name" value="GAF"/>
    <property type="match status" value="1"/>
</dbReference>
<dbReference type="OrthoDB" id="741455at2"/>
<name>A0A521FUP2_9SPHI</name>
<evidence type="ECO:0000313" key="3">
    <source>
        <dbReference type="Proteomes" id="UP000320300"/>
    </source>
</evidence>
<dbReference type="InterPro" id="IPR003018">
    <property type="entry name" value="GAF"/>
</dbReference>
<protein>
    <submittedName>
        <fullName evidence="2">PAS domain S-box-containing protein</fullName>
    </submittedName>
</protein>
<dbReference type="Pfam" id="PF01590">
    <property type="entry name" value="GAF"/>
    <property type="match status" value="1"/>
</dbReference>
<gene>
    <name evidence="2" type="ORF">SAMN06265348_1273</name>
</gene>
<feature type="domain" description="GAF" evidence="1">
    <location>
        <begin position="21"/>
        <end position="160"/>
    </location>
</feature>
<dbReference type="Proteomes" id="UP000320300">
    <property type="component" value="Unassembled WGS sequence"/>
</dbReference>
<dbReference type="AlphaFoldDB" id="A0A521FUP2"/>
<organism evidence="2 3">
    <name type="scientific">Pedobacter westerhofensis</name>
    <dbReference type="NCBI Taxonomy" id="425512"/>
    <lineage>
        <taxon>Bacteria</taxon>
        <taxon>Pseudomonadati</taxon>
        <taxon>Bacteroidota</taxon>
        <taxon>Sphingobacteriia</taxon>
        <taxon>Sphingobacteriales</taxon>
        <taxon>Sphingobacteriaceae</taxon>
        <taxon>Pedobacter</taxon>
    </lineage>
</organism>
<evidence type="ECO:0000259" key="1">
    <source>
        <dbReference type="SMART" id="SM00065"/>
    </source>
</evidence>
<dbReference type="InterPro" id="IPR035965">
    <property type="entry name" value="PAS-like_dom_sf"/>
</dbReference>
<dbReference type="InterPro" id="IPR000014">
    <property type="entry name" value="PAS"/>
</dbReference>
<sequence>MSQREFERQQAVHRFLALEYSKEVEIQELVKLAANICGTPTALITFIDHDTQYIKFKQAFDFETTLRKHSFCNYVVESEDVFMVPDALLDNRFINNPLVIGDPNIRFYAGAPITTAEGHTLGSLCVIDKSPGILSENQLEMLKVLAKQVIHLMDLEVSIKVIKDLYNDLKRSEIQLRSFFESSIDHHLLLGRNFEILAFNKSWESHVLEAYGLQMVIGNDMTPYIRPDNLKNFFRDYNAALNGRVVVEERNLRYNDRDNWRLVKFEPAYHTDEKIIGVSIDVTDINKKVQHEMTVKAQYKQLHDIAFIQSHEFRKPVASILGLITLINMDGRVCDMEEWAMLEKAVKELDDKIRLIVGGIS</sequence>
<dbReference type="SUPFAM" id="SSF55781">
    <property type="entry name" value="GAF domain-like"/>
    <property type="match status" value="1"/>
</dbReference>
<dbReference type="PANTHER" id="PTHR43102:SF2">
    <property type="entry name" value="GAF DOMAIN-CONTAINING PROTEIN"/>
    <property type="match status" value="1"/>
</dbReference>
<dbReference type="SUPFAM" id="SSF55785">
    <property type="entry name" value="PYP-like sensor domain (PAS domain)"/>
    <property type="match status" value="1"/>
</dbReference>
<proteinExistence type="predicted"/>
<dbReference type="EMBL" id="FXTN01000027">
    <property type="protein sequence ID" value="SMO99824.1"/>
    <property type="molecule type" value="Genomic_DNA"/>
</dbReference>
<dbReference type="RefSeq" id="WP_142531386.1">
    <property type="nucleotide sequence ID" value="NZ_CBCSJO010000024.1"/>
</dbReference>
<evidence type="ECO:0000313" key="2">
    <source>
        <dbReference type="EMBL" id="SMO99824.1"/>
    </source>
</evidence>
<accession>A0A521FUP2</accession>
<dbReference type="Gene3D" id="3.30.450.20">
    <property type="entry name" value="PAS domain"/>
    <property type="match status" value="1"/>
</dbReference>